<feature type="chain" id="PRO_5023834428" description="Phytocyanin domain-containing protein" evidence="11">
    <location>
        <begin position="27"/>
        <end position="608"/>
    </location>
</feature>
<dbReference type="Proteomes" id="UP000324897">
    <property type="component" value="Unassembled WGS sequence"/>
</dbReference>
<dbReference type="GO" id="GO:0098552">
    <property type="term" value="C:side of membrane"/>
    <property type="evidence" value="ECO:0007669"/>
    <property type="project" value="UniProtKB-KW"/>
</dbReference>
<dbReference type="PANTHER" id="PTHR33021:SF185">
    <property type="entry name" value="EARLY NODULIN-LIKE PROTEIN 3-RELATED"/>
    <property type="match status" value="1"/>
</dbReference>
<sequence>MARPLGASAAALVLLLALPTASGCAARDFVVGDSDGWTANPAVPYNHWAERNRFHVNDTLVFRYNKDVDAVLLVTQRHYDACNTTEPFLRLDGGDARITFRDSGQFFFISADAGRCLAGERLNVFVHPWRTTPPSAPPHPSQKQASPPPPKQASSSLAAPAPSSPTQPELPAPLTAPVTGIKNEAGSPSKSSSAVASRACVHLACFLIAHNGLSNRVGASYYFISAGIRKIVTCFGDTMASPFGVITLSLLLLLLTASSGAGIDYYVGGSRNGWTINPAKPLSFQINDALVFRYDKAVDAALRVSQSHYNACNATEPLLRLDGGHPRFVFRVSDFHYFISADARRCREGGERLIAVVLHPHNNTPSPPKSASTSALPPTSGNDTSPLPLPPPPPPKSVSTSAPHPAPPKPASPSTKPSPPPQSVLPPSSPPYPSSAGNASSPSSRPLTTAPVPGTNHGTGPPSTHSSAVALRAGVLAVQGRGRGAVGKPEPLRRLQHHRALPPPRLADSDSPFLRLNNPGSSYCFISADARRCRDGERLIAIVLNPPHNKTPSSPKSESQSALPPTSPPPPVPGTKKGTGPPSTSSSAVALRAGVLACLLVGASAAIL</sequence>
<feature type="domain" description="Phytocyanin" evidence="12">
    <location>
        <begin position="263"/>
        <end position="359"/>
    </location>
</feature>
<dbReference type="Gene3D" id="2.60.40.420">
    <property type="entry name" value="Cupredoxins - blue copper proteins"/>
    <property type="match status" value="2"/>
</dbReference>
<evidence type="ECO:0000256" key="8">
    <source>
        <dbReference type="ARBA" id="ARBA00035011"/>
    </source>
</evidence>
<evidence type="ECO:0000313" key="14">
    <source>
        <dbReference type="Proteomes" id="UP000324897"/>
    </source>
</evidence>
<keyword evidence="7" id="KW-0449">Lipoprotein</keyword>
<dbReference type="PROSITE" id="PS51485">
    <property type="entry name" value="PHYTOCYANIN"/>
    <property type="match status" value="2"/>
</dbReference>
<evidence type="ECO:0000256" key="7">
    <source>
        <dbReference type="ARBA" id="ARBA00023288"/>
    </source>
</evidence>
<dbReference type="EMBL" id="RWGY01000026">
    <property type="protein sequence ID" value="TVU22773.1"/>
    <property type="molecule type" value="Genomic_DNA"/>
</dbReference>
<dbReference type="InterPro" id="IPR039391">
    <property type="entry name" value="Phytocyanin-like"/>
</dbReference>
<dbReference type="InterPro" id="IPR041846">
    <property type="entry name" value="ENL_dom"/>
</dbReference>
<feature type="compositionally biased region" description="Pro residues" evidence="10">
    <location>
        <begin position="162"/>
        <end position="171"/>
    </location>
</feature>
<dbReference type="InterPro" id="IPR008972">
    <property type="entry name" value="Cupredoxin"/>
</dbReference>
<feature type="compositionally biased region" description="Pro residues" evidence="10">
    <location>
        <begin position="387"/>
        <end position="396"/>
    </location>
</feature>
<evidence type="ECO:0000256" key="5">
    <source>
        <dbReference type="ARBA" id="ARBA00023157"/>
    </source>
</evidence>
<evidence type="ECO:0000256" key="4">
    <source>
        <dbReference type="ARBA" id="ARBA00023136"/>
    </source>
</evidence>
<dbReference type="OrthoDB" id="2015640at2759"/>
<keyword evidence="4" id="KW-0472">Membrane</keyword>
<name>A0A5J9UGA6_9POAL</name>
<dbReference type="PANTHER" id="PTHR33021">
    <property type="entry name" value="BLUE COPPER PROTEIN"/>
    <property type="match status" value="1"/>
</dbReference>
<dbReference type="AlphaFoldDB" id="A0A5J9UGA6"/>
<evidence type="ECO:0000256" key="3">
    <source>
        <dbReference type="ARBA" id="ARBA00022729"/>
    </source>
</evidence>
<dbReference type="PROSITE" id="PS51257">
    <property type="entry name" value="PROKAR_LIPOPROTEIN"/>
    <property type="match status" value="1"/>
</dbReference>
<feature type="region of interest" description="Disordered" evidence="10">
    <location>
        <begin position="359"/>
        <end position="467"/>
    </location>
</feature>
<feature type="compositionally biased region" description="Low complexity" evidence="10">
    <location>
        <begin position="369"/>
        <end position="380"/>
    </location>
</feature>
<feature type="signal peptide" evidence="11">
    <location>
        <begin position="1"/>
        <end position="26"/>
    </location>
</feature>
<feature type="compositionally biased region" description="Low complexity" evidence="10">
    <location>
        <begin position="434"/>
        <end position="446"/>
    </location>
</feature>
<feature type="compositionally biased region" description="Low complexity" evidence="10">
    <location>
        <begin position="574"/>
        <end position="587"/>
    </location>
</feature>
<comment type="caution">
    <text evidence="13">The sequence shown here is derived from an EMBL/GenBank/DDBJ whole genome shotgun (WGS) entry which is preliminary data.</text>
</comment>
<gene>
    <name evidence="13" type="ORF">EJB05_32491</name>
</gene>
<feature type="domain" description="Phytocyanin" evidence="12">
    <location>
        <begin position="27"/>
        <end position="128"/>
    </location>
</feature>
<evidence type="ECO:0000256" key="9">
    <source>
        <dbReference type="ARBA" id="ARBA00037868"/>
    </source>
</evidence>
<dbReference type="CDD" id="cd11019">
    <property type="entry name" value="OsENODL1_like"/>
    <property type="match status" value="1"/>
</dbReference>
<keyword evidence="5" id="KW-1015">Disulfide bond</keyword>
<evidence type="ECO:0000256" key="1">
    <source>
        <dbReference type="ARBA" id="ARBA00004589"/>
    </source>
</evidence>
<dbReference type="GO" id="GO:0009055">
    <property type="term" value="F:electron transfer activity"/>
    <property type="evidence" value="ECO:0007669"/>
    <property type="project" value="InterPro"/>
</dbReference>
<evidence type="ECO:0000256" key="2">
    <source>
        <dbReference type="ARBA" id="ARBA00022622"/>
    </source>
</evidence>
<comment type="subcellular location">
    <subcellularLocation>
        <location evidence="9">Endomembrane system</location>
        <topology evidence="9">Lipid-anchor</topology>
    </subcellularLocation>
    <subcellularLocation>
        <location evidence="1">Membrane</location>
        <topology evidence="1">Lipid-anchor</topology>
        <topology evidence="1">GPI-anchor</topology>
    </subcellularLocation>
</comment>
<comment type="similarity">
    <text evidence="8">Belongs to the early nodulin-like (ENODL) family.</text>
</comment>
<feature type="region of interest" description="Disordered" evidence="10">
    <location>
        <begin position="129"/>
        <end position="189"/>
    </location>
</feature>
<protein>
    <recommendedName>
        <fullName evidence="12">Phytocyanin domain-containing protein</fullName>
    </recommendedName>
</protein>
<dbReference type="InterPro" id="IPR003245">
    <property type="entry name" value="Phytocyanin_dom"/>
</dbReference>
<proteinExistence type="inferred from homology"/>
<dbReference type="Pfam" id="PF02298">
    <property type="entry name" value="Cu_bind_like"/>
    <property type="match status" value="2"/>
</dbReference>
<feature type="region of interest" description="Disordered" evidence="10">
    <location>
        <begin position="545"/>
        <end position="587"/>
    </location>
</feature>
<organism evidence="13 14">
    <name type="scientific">Eragrostis curvula</name>
    <name type="common">weeping love grass</name>
    <dbReference type="NCBI Taxonomy" id="38414"/>
    <lineage>
        <taxon>Eukaryota</taxon>
        <taxon>Viridiplantae</taxon>
        <taxon>Streptophyta</taxon>
        <taxon>Embryophyta</taxon>
        <taxon>Tracheophyta</taxon>
        <taxon>Spermatophyta</taxon>
        <taxon>Magnoliopsida</taxon>
        <taxon>Liliopsida</taxon>
        <taxon>Poales</taxon>
        <taxon>Poaceae</taxon>
        <taxon>PACMAD clade</taxon>
        <taxon>Chloridoideae</taxon>
        <taxon>Eragrostideae</taxon>
        <taxon>Eragrostidinae</taxon>
        <taxon>Eragrostis</taxon>
    </lineage>
</organism>
<evidence type="ECO:0000259" key="12">
    <source>
        <dbReference type="PROSITE" id="PS51485"/>
    </source>
</evidence>
<evidence type="ECO:0000256" key="6">
    <source>
        <dbReference type="ARBA" id="ARBA00023180"/>
    </source>
</evidence>
<dbReference type="FunFam" id="2.60.40.420:FF:000034">
    <property type="entry name" value="Cupredoxin superfamily protein"/>
    <property type="match status" value="1"/>
</dbReference>
<keyword evidence="2" id="KW-0336">GPI-anchor</keyword>
<feature type="compositionally biased region" description="Polar residues" evidence="10">
    <location>
        <begin position="456"/>
        <end position="467"/>
    </location>
</feature>
<keyword evidence="6" id="KW-0325">Glycoprotein</keyword>
<dbReference type="Gramene" id="TVU22773">
    <property type="protein sequence ID" value="TVU22773"/>
    <property type="gene ID" value="EJB05_32491"/>
</dbReference>
<feature type="compositionally biased region" description="Pro residues" evidence="10">
    <location>
        <begin position="404"/>
        <end position="433"/>
    </location>
</feature>
<feature type="compositionally biased region" description="Pro residues" evidence="10">
    <location>
        <begin position="134"/>
        <end position="151"/>
    </location>
</feature>
<dbReference type="SUPFAM" id="SSF49503">
    <property type="entry name" value="Cupredoxins"/>
    <property type="match status" value="2"/>
</dbReference>
<dbReference type="GO" id="GO:0005886">
    <property type="term" value="C:plasma membrane"/>
    <property type="evidence" value="ECO:0007669"/>
    <property type="project" value="TreeGrafter"/>
</dbReference>
<accession>A0A5J9UGA6</accession>
<evidence type="ECO:0000313" key="13">
    <source>
        <dbReference type="EMBL" id="TVU22773.1"/>
    </source>
</evidence>
<feature type="compositionally biased region" description="Low complexity" evidence="10">
    <location>
        <begin position="152"/>
        <end position="161"/>
    </location>
</feature>
<keyword evidence="14" id="KW-1185">Reference proteome</keyword>
<dbReference type="GO" id="GO:0012505">
    <property type="term" value="C:endomembrane system"/>
    <property type="evidence" value="ECO:0007669"/>
    <property type="project" value="UniProtKB-SubCell"/>
</dbReference>
<keyword evidence="3 11" id="KW-0732">Signal</keyword>
<feature type="region of interest" description="Disordered" evidence="10">
    <location>
        <begin position="480"/>
        <end position="513"/>
    </location>
</feature>
<evidence type="ECO:0000256" key="10">
    <source>
        <dbReference type="SAM" id="MobiDB-lite"/>
    </source>
</evidence>
<feature type="compositionally biased region" description="Polar residues" evidence="10">
    <location>
        <begin position="548"/>
        <end position="563"/>
    </location>
</feature>
<reference evidence="13 14" key="1">
    <citation type="journal article" date="2019" name="Sci. Rep.">
        <title>A high-quality genome of Eragrostis curvula grass provides insights into Poaceae evolution and supports new strategies to enhance forage quality.</title>
        <authorList>
            <person name="Carballo J."/>
            <person name="Santos B.A.C.M."/>
            <person name="Zappacosta D."/>
            <person name="Garbus I."/>
            <person name="Selva J.P."/>
            <person name="Gallo C.A."/>
            <person name="Diaz A."/>
            <person name="Albertini E."/>
            <person name="Caccamo M."/>
            <person name="Echenique V."/>
        </authorList>
    </citation>
    <scope>NUCLEOTIDE SEQUENCE [LARGE SCALE GENOMIC DNA]</scope>
    <source>
        <strain evidence="14">cv. Victoria</strain>
        <tissue evidence="13">Leaf</tissue>
    </source>
</reference>
<feature type="non-terminal residue" evidence="13">
    <location>
        <position position="1"/>
    </location>
</feature>
<evidence type="ECO:0000256" key="11">
    <source>
        <dbReference type="SAM" id="SignalP"/>
    </source>
</evidence>